<organism evidence="5 6">
    <name type="scientific">Salinihabitans flavidus</name>
    <dbReference type="NCBI Taxonomy" id="569882"/>
    <lineage>
        <taxon>Bacteria</taxon>
        <taxon>Pseudomonadati</taxon>
        <taxon>Pseudomonadota</taxon>
        <taxon>Alphaproteobacteria</taxon>
        <taxon>Rhodobacterales</taxon>
        <taxon>Roseobacteraceae</taxon>
        <taxon>Salinihabitans</taxon>
    </lineage>
</organism>
<dbReference type="InterPro" id="IPR025110">
    <property type="entry name" value="AMP-bd_C"/>
</dbReference>
<dbReference type="SUPFAM" id="SSF56801">
    <property type="entry name" value="Acetyl-CoA synthetase-like"/>
    <property type="match status" value="1"/>
</dbReference>
<evidence type="ECO:0000256" key="2">
    <source>
        <dbReference type="ARBA" id="ARBA00022598"/>
    </source>
</evidence>
<dbReference type="RefSeq" id="WP_093120341.1">
    <property type="nucleotide sequence ID" value="NZ_FODS01000031.1"/>
</dbReference>
<dbReference type="PANTHER" id="PTHR43201">
    <property type="entry name" value="ACYL-COA SYNTHETASE"/>
    <property type="match status" value="1"/>
</dbReference>
<proteinExistence type="inferred from homology"/>
<dbReference type="InterPro" id="IPR042099">
    <property type="entry name" value="ANL_N_sf"/>
</dbReference>
<feature type="domain" description="AMP-dependent synthetase/ligase" evidence="3">
    <location>
        <begin position="13"/>
        <end position="361"/>
    </location>
</feature>
<dbReference type="InterPro" id="IPR000873">
    <property type="entry name" value="AMP-dep_synth/lig_dom"/>
</dbReference>
<dbReference type="Proteomes" id="UP000198893">
    <property type="component" value="Unassembled WGS sequence"/>
</dbReference>
<dbReference type="GO" id="GO:0031956">
    <property type="term" value="F:medium-chain fatty acid-CoA ligase activity"/>
    <property type="evidence" value="ECO:0007669"/>
    <property type="project" value="TreeGrafter"/>
</dbReference>
<keyword evidence="6" id="KW-1185">Reference proteome</keyword>
<reference evidence="5 6" key="1">
    <citation type="submission" date="2016-10" db="EMBL/GenBank/DDBJ databases">
        <authorList>
            <person name="de Groot N.N."/>
        </authorList>
    </citation>
    <scope>NUCLEOTIDE SEQUENCE [LARGE SCALE GENOMIC DNA]</scope>
    <source>
        <strain evidence="5 6">DSM 27842</strain>
    </source>
</reference>
<sequence length="501" mass="53583">MGPQTLSVSDILARRAATGGTDRAVIADDGTCDFDGLEMGAARMAAAFAAMGIGPGDRVGLLLPAGLAFAQAFFALARLGAIACPLNTRLSAAELADILALSGMRLLLHHREYSSTAEALKLTCPDLRRQELGALDLLADTAPPVPAHPCQPTDSVLLVFTSGTTGRAKGVLITHDQMLWASLTMVPTLDMRAGDTHLLPVPLFHVGGLSFLLHCVHLGMVLVIPPRWEAETVLTLIESERVAHFFAVPVMLADLLDAPGFALERLQSVRWVMGGGAPVPIALIRRYADLGIPLLQTMGATETCGPGVVVDAANALRKAGSVGRGFFHTELRLRDESGKATKTGVPGEVQLRGRHIASGYWNDPEATRQSFLPDGWFRTGDIGVMDEEGFVTLVDRARNKIITGGENVYPAEVERCLADLPGVQDVAVIGLGDTRWGEIVVAVIVPHGEPPTLERIKAACEGQLARYKHPRKLVLRATLPRNATGKLLRMQLRDDVDQNGS</sequence>
<dbReference type="Gene3D" id="3.40.50.12780">
    <property type="entry name" value="N-terminal domain of ligase-like"/>
    <property type="match status" value="1"/>
</dbReference>
<evidence type="ECO:0000259" key="4">
    <source>
        <dbReference type="Pfam" id="PF13193"/>
    </source>
</evidence>
<gene>
    <name evidence="5" type="ORF">SAMN04490248_13125</name>
</gene>
<keyword evidence="2 5" id="KW-0436">Ligase</keyword>
<name>A0A1H8VNA7_9RHOB</name>
<dbReference type="GO" id="GO:0006631">
    <property type="term" value="P:fatty acid metabolic process"/>
    <property type="evidence" value="ECO:0007669"/>
    <property type="project" value="TreeGrafter"/>
</dbReference>
<evidence type="ECO:0000256" key="1">
    <source>
        <dbReference type="ARBA" id="ARBA00006432"/>
    </source>
</evidence>
<dbReference type="InterPro" id="IPR020845">
    <property type="entry name" value="AMP-binding_CS"/>
</dbReference>
<dbReference type="Pfam" id="PF13193">
    <property type="entry name" value="AMP-binding_C"/>
    <property type="match status" value="1"/>
</dbReference>
<evidence type="ECO:0000259" key="3">
    <source>
        <dbReference type="Pfam" id="PF00501"/>
    </source>
</evidence>
<dbReference type="EMBL" id="FODS01000031">
    <property type="protein sequence ID" value="SEP16763.1"/>
    <property type="molecule type" value="Genomic_DNA"/>
</dbReference>
<comment type="similarity">
    <text evidence="1">Belongs to the ATP-dependent AMP-binding enzyme family.</text>
</comment>
<evidence type="ECO:0000313" key="5">
    <source>
        <dbReference type="EMBL" id="SEP16763.1"/>
    </source>
</evidence>
<dbReference type="PROSITE" id="PS00455">
    <property type="entry name" value="AMP_BINDING"/>
    <property type="match status" value="1"/>
</dbReference>
<dbReference type="InterPro" id="IPR045851">
    <property type="entry name" value="AMP-bd_C_sf"/>
</dbReference>
<dbReference type="STRING" id="569882.SAMN04490248_13125"/>
<protein>
    <submittedName>
        <fullName evidence="5">Acyl-CoA synthetase (AMP-forming)/AMP-acid ligase II</fullName>
    </submittedName>
</protein>
<accession>A0A1H8VNA7</accession>
<dbReference type="OrthoDB" id="9803968at2"/>
<dbReference type="Pfam" id="PF00501">
    <property type="entry name" value="AMP-binding"/>
    <property type="match status" value="1"/>
</dbReference>
<evidence type="ECO:0000313" key="6">
    <source>
        <dbReference type="Proteomes" id="UP000198893"/>
    </source>
</evidence>
<dbReference type="PANTHER" id="PTHR43201:SF5">
    <property type="entry name" value="MEDIUM-CHAIN ACYL-COA LIGASE ACSF2, MITOCHONDRIAL"/>
    <property type="match status" value="1"/>
</dbReference>
<dbReference type="Gene3D" id="3.30.300.30">
    <property type="match status" value="1"/>
</dbReference>
<dbReference type="AlphaFoldDB" id="A0A1H8VNA7"/>
<feature type="domain" description="AMP-binding enzyme C-terminal" evidence="4">
    <location>
        <begin position="412"/>
        <end position="486"/>
    </location>
</feature>